<feature type="transmembrane region" description="Helical" evidence="6">
    <location>
        <begin position="249"/>
        <end position="266"/>
    </location>
</feature>
<evidence type="ECO:0000313" key="7">
    <source>
        <dbReference type="EMBL" id="KYG60489.1"/>
    </source>
</evidence>
<feature type="transmembrane region" description="Helical" evidence="6">
    <location>
        <begin position="23"/>
        <end position="40"/>
    </location>
</feature>
<keyword evidence="2" id="KW-1003">Cell membrane</keyword>
<dbReference type="EMBL" id="LUKF01000020">
    <property type="protein sequence ID" value="KYG60489.1"/>
    <property type="molecule type" value="Genomic_DNA"/>
</dbReference>
<keyword evidence="5 6" id="KW-0472">Membrane</keyword>
<dbReference type="Proteomes" id="UP000075391">
    <property type="component" value="Unassembled WGS sequence"/>
</dbReference>
<dbReference type="GO" id="GO:0016020">
    <property type="term" value="C:membrane"/>
    <property type="evidence" value="ECO:0007669"/>
    <property type="project" value="UniProtKB-SubCell"/>
</dbReference>
<evidence type="ECO:0000256" key="4">
    <source>
        <dbReference type="ARBA" id="ARBA00022989"/>
    </source>
</evidence>
<evidence type="ECO:0000313" key="8">
    <source>
        <dbReference type="Proteomes" id="UP000075391"/>
    </source>
</evidence>
<sequence>MIFLFSWANGLFFSSTLGLEWNWGRFAGVFLLMLSFFFRMRLFDEIKDYEVDLKVNPTRPLARGILTVRQVKVALLFLIIFEMGLASTLGVYSLLIHAAAIGYSLLMYEEFFIGETLRPHLTTYAVTHTFVSVLLGLSSGVAMTGVNPQELTLPLLIFIFMNWAFFNLFEFARKTFASSEERPHVPSYSNIFTDKGALALSLSQAILGVGVVYYLQPHWIWLVSLSAYVILSLIYIIKKTTPAAQFFRAISGVYLLLHYALVIYMWRS</sequence>
<feature type="transmembrane region" description="Helical" evidence="6">
    <location>
        <begin position="121"/>
        <end position="145"/>
    </location>
</feature>
<evidence type="ECO:0000256" key="6">
    <source>
        <dbReference type="SAM" id="Phobius"/>
    </source>
</evidence>
<dbReference type="InterPro" id="IPR000537">
    <property type="entry name" value="UbiA_prenyltransferase"/>
</dbReference>
<name>A0A150WC27_BDEBC</name>
<organism evidence="7 8">
    <name type="scientific">Bdellovibrio bacteriovorus</name>
    <dbReference type="NCBI Taxonomy" id="959"/>
    <lineage>
        <taxon>Bacteria</taxon>
        <taxon>Pseudomonadati</taxon>
        <taxon>Bdellovibrionota</taxon>
        <taxon>Bdellovibrionia</taxon>
        <taxon>Bdellovibrionales</taxon>
        <taxon>Pseudobdellovibrionaceae</taxon>
        <taxon>Bdellovibrio</taxon>
    </lineage>
</organism>
<reference evidence="7 8" key="1">
    <citation type="submission" date="2016-03" db="EMBL/GenBank/DDBJ databases">
        <authorList>
            <person name="Ploux O."/>
        </authorList>
    </citation>
    <scope>NUCLEOTIDE SEQUENCE [LARGE SCALE GENOMIC DNA]</scope>
    <source>
        <strain evidence="7 8">BER2</strain>
    </source>
</reference>
<comment type="caution">
    <text evidence="7">The sequence shown here is derived from an EMBL/GenBank/DDBJ whole genome shotgun (WGS) entry which is preliminary data.</text>
</comment>
<evidence type="ECO:0000256" key="3">
    <source>
        <dbReference type="ARBA" id="ARBA00022692"/>
    </source>
</evidence>
<feature type="transmembrane region" description="Helical" evidence="6">
    <location>
        <begin position="151"/>
        <end position="171"/>
    </location>
</feature>
<feature type="transmembrane region" description="Helical" evidence="6">
    <location>
        <begin position="192"/>
        <end position="213"/>
    </location>
</feature>
<keyword evidence="3 6" id="KW-0812">Transmembrane</keyword>
<protein>
    <submittedName>
        <fullName evidence="7">Manganese transporter permease</fullName>
    </submittedName>
</protein>
<comment type="subcellular location">
    <subcellularLocation>
        <location evidence="1">Membrane</location>
        <topology evidence="1">Multi-pass membrane protein</topology>
    </subcellularLocation>
</comment>
<feature type="transmembrane region" description="Helical" evidence="6">
    <location>
        <begin position="219"/>
        <end position="237"/>
    </location>
</feature>
<dbReference type="InterPro" id="IPR044878">
    <property type="entry name" value="UbiA_sf"/>
</dbReference>
<proteinExistence type="predicted"/>
<evidence type="ECO:0000256" key="2">
    <source>
        <dbReference type="ARBA" id="ARBA00022475"/>
    </source>
</evidence>
<dbReference type="AlphaFoldDB" id="A0A150WC27"/>
<gene>
    <name evidence="7" type="ORF">AZI85_12960</name>
</gene>
<dbReference type="OrthoDB" id="6456825at2"/>
<evidence type="ECO:0000256" key="5">
    <source>
        <dbReference type="ARBA" id="ARBA00023136"/>
    </source>
</evidence>
<accession>A0A150WC27</accession>
<dbReference type="Gene3D" id="1.10.357.140">
    <property type="entry name" value="UbiA prenyltransferase"/>
    <property type="match status" value="1"/>
</dbReference>
<keyword evidence="4 6" id="KW-1133">Transmembrane helix</keyword>
<dbReference type="Pfam" id="PF01040">
    <property type="entry name" value="UbiA"/>
    <property type="match status" value="1"/>
</dbReference>
<evidence type="ECO:0000256" key="1">
    <source>
        <dbReference type="ARBA" id="ARBA00004141"/>
    </source>
</evidence>
<dbReference type="GO" id="GO:0016765">
    <property type="term" value="F:transferase activity, transferring alkyl or aryl (other than methyl) groups"/>
    <property type="evidence" value="ECO:0007669"/>
    <property type="project" value="InterPro"/>
</dbReference>